<feature type="active site" description="Proton donor" evidence="13">
    <location>
        <position position="204"/>
    </location>
</feature>
<dbReference type="AlphaFoldDB" id="E0XXX3"/>
<dbReference type="InterPro" id="IPR004469">
    <property type="entry name" value="PSP"/>
</dbReference>
<evidence type="ECO:0000256" key="11">
    <source>
        <dbReference type="ARBA" id="ARBA00048138"/>
    </source>
</evidence>
<evidence type="ECO:0000256" key="6">
    <source>
        <dbReference type="ARBA" id="ARBA00022723"/>
    </source>
</evidence>
<dbReference type="Gene3D" id="3.40.50.1000">
    <property type="entry name" value="HAD superfamily/HAD-like"/>
    <property type="match status" value="1"/>
</dbReference>
<comment type="cofactor">
    <cofactor evidence="1">
        <name>Mg(2+)</name>
        <dbReference type="ChEBI" id="CHEBI:18420"/>
    </cofactor>
</comment>
<evidence type="ECO:0000256" key="8">
    <source>
        <dbReference type="ARBA" id="ARBA00022842"/>
    </source>
</evidence>
<evidence type="ECO:0000256" key="1">
    <source>
        <dbReference type="ARBA" id="ARBA00001946"/>
    </source>
</evidence>
<dbReference type="GO" id="GO:0006564">
    <property type="term" value="P:L-serine biosynthetic process"/>
    <property type="evidence" value="ECO:0007669"/>
    <property type="project" value="UniProtKB-KW"/>
</dbReference>
<proteinExistence type="inferred from homology"/>
<dbReference type="SFLD" id="SFLDF00029">
    <property type="entry name" value="phosphoserine_phosphatase"/>
    <property type="match status" value="1"/>
</dbReference>
<dbReference type="GO" id="GO:0005737">
    <property type="term" value="C:cytoplasm"/>
    <property type="evidence" value="ECO:0007669"/>
    <property type="project" value="TreeGrafter"/>
</dbReference>
<keyword evidence="5" id="KW-0028">Amino-acid biosynthesis</keyword>
<keyword evidence="9" id="KW-0718">Serine biosynthesis</keyword>
<dbReference type="NCBIfam" id="TIGR00338">
    <property type="entry name" value="serB"/>
    <property type="match status" value="1"/>
</dbReference>
<dbReference type="NCBIfam" id="TIGR01488">
    <property type="entry name" value="HAD-SF-IB"/>
    <property type="match status" value="1"/>
</dbReference>
<evidence type="ECO:0000256" key="12">
    <source>
        <dbReference type="ARBA" id="ARBA00048523"/>
    </source>
</evidence>
<evidence type="ECO:0000313" key="14">
    <source>
        <dbReference type="EMBL" id="ADI19264.1"/>
    </source>
</evidence>
<comment type="catalytic activity">
    <reaction evidence="11">
        <text>O-phospho-L-serine + H2O = L-serine + phosphate</text>
        <dbReference type="Rhea" id="RHEA:21208"/>
        <dbReference type="ChEBI" id="CHEBI:15377"/>
        <dbReference type="ChEBI" id="CHEBI:33384"/>
        <dbReference type="ChEBI" id="CHEBI:43474"/>
        <dbReference type="ChEBI" id="CHEBI:57524"/>
        <dbReference type="EC" id="3.1.3.3"/>
    </reaction>
</comment>
<dbReference type="Pfam" id="PF13740">
    <property type="entry name" value="ACT_6"/>
    <property type="match status" value="1"/>
</dbReference>
<name>E0XXX3_9DELT</name>
<evidence type="ECO:0000256" key="4">
    <source>
        <dbReference type="ARBA" id="ARBA00012640"/>
    </source>
</evidence>
<comment type="pathway">
    <text evidence="2">Amino-acid biosynthesis; L-serine biosynthesis; L-serine from 3-phospho-D-glycerate: step 3/3.</text>
</comment>
<protein>
    <recommendedName>
        <fullName evidence="4">phosphoserine phosphatase</fullName>
        <ecNumber evidence="4">3.1.3.3</ecNumber>
    </recommendedName>
    <alternativeName>
        <fullName evidence="10">O-phosphoserine phosphohydrolase</fullName>
    </alternativeName>
</protein>
<accession>E0XXX3</accession>
<evidence type="ECO:0000256" key="3">
    <source>
        <dbReference type="ARBA" id="ARBA00009184"/>
    </source>
</evidence>
<keyword evidence="7" id="KW-0378">Hydrolase</keyword>
<dbReference type="UniPathway" id="UPA00135">
    <property type="reaction ID" value="UER00198"/>
</dbReference>
<evidence type="ECO:0000256" key="2">
    <source>
        <dbReference type="ARBA" id="ARBA00005135"/>
    </source>
</evidence>
<dbReference type="SUPFAM" id="SSF56784">
    <property type="entry name" value="HAD-like"/>
    <property type="match status" value="1"/>
</dbReference>
<dbReference type="SFLD" id="SFLDG01137">
    <property type="entry name" value="C1.6.1:_Phosphoserine_Phosphat"/>
    <property type="match status" value="1"/>
</dbReference>
<dbReference type="SFLD" id="SFLDG01136">
    <property type="entry name" value="C1.6:_Phosphoserine_Phosphatas"/>
    <property type="match status" value="1"/>
</dbReference>
<dbReference type="PANTHER" id="PTHR43344">
    <property type="entry name" value="PHOSPHOSERINE PHOSPHATASE"/>
    <property type="match status" value="1"/>
</dbReference>
<dbReference type="InterPro" id="IPR023214">
    <property type="entry name" value="HAD_sf"/>
</dbReference>
<organism evidence="14">
    <name type="scientific">uncultured delta proteobacterium HF0200_39L23</name>
    <dbReference type="NCBI Taxonomy" id="710832"/>
    <lineage>
        <taxon>Bacteria</taxon>
        <taxon>Deltaproteobacteria</taxon>
        <taxon>environmental samples</taxon>
    </lineage>
</organism>
<evidence type="ECO:0000256" key="13">
    <source>
        <dbReference type="PIRSR" id="PIRSR604469-1"/>
    </source>
</evidence>
<evidence type="ECO:0000256" key="7">
    <source>
        <dbReference type="ARBA" id="ARBA00022801"/>
    </source>
</evidence>
<evidence type="ECO:0000256" key="10">
    <source>
        <dbReference type="ARBA" id="ARBA00031693"/>
    </source>
</evidence>
<dbReference type="Pfam" id="PF12710">
    <property type="entry name" value="HAD"/>
    <property type="match status" value="1"/>
</dbReference>
<keyword evidence="8" id="KW-0460">Magnesium</keyword>
<feature type="active site" description="Nucleophile" evidence="13">
    <location>
        <position position="202"/>
    </location>
</feature>
<comment type="similarity">
    <text evidence="3">Belongs to the HAD-like hydrolase superfamily. SerB family.</text>
</comment>
<dbReference type="EC" id="3.1.3.3" evidence="4"/>
<dbReference type="GO" id="GO:0000287">
    <property type="term" value="F:magnesium ion binding"/>
    <property type="evidence" value="ECO:0007669"/>
    <property type="project" value="TreeGrafter"/>
</dbReference>
<sequence>MKQILNETDLDNSGKTVLQTVSSNQSKFLLNLQGKDQETLLEQVFTILERTRSTLNQMHQQTLQGQFSLLLLIEIQEKELVDLKSDLEKLDSVKVDFHNISKFSGESNQHSYILTLLGKGIPPQLLNSLLRHLRSQNLRVKSISPLEADEVQVFEIKLVANQSIVRQQLISELLELRMQHQLDLALQPDNLFRRNKRLIFLDADKTFIQCEMIDEISRLAGSEEKVQKITTKAMDGGLDFRGSLIQRVETLKGVRMSDLQRLILNIPYTPGVERLIRILKMLGHKIGIVSGGFSIVIDHIRSRFDLDYGLANTLEIKNGFLTGRILGDVIDGPMKAHLLREVSQREKIPAEQVIAVGDGANDLEMLSEASLGIAFNANRFLHERAAGSLSLPNLDALLYFLGIPRNEVETLDKH</sequence>
<dbReference type="InterPro" id="IPR050582">
    <property type="entry name" value="HAD-like_SerB"/>
</dbReference>
<evidence type="ECO:0000256" key="5">
    <source>
        <dbReference type="ARBA" id="ARBA00022605"/>
    </source>
</evidence>
<reference evidence="14" key="1">
    <citation type="journal article" date="2011" name="Environ. Microbiol.">
        <title>Time-series analyses of Monterey Bay coastal microbial picoplankton using a 'genome proxy' microarray.</title>
        <authorList>
            <person name="Rich V.I."/>
            <person name="Pham V.D."/>
            <person name="Eppley J."/>
            <person name="Shi Y."/>
            <person name="DeLong E.F."/>
        </authorList>
    </citation>
    <scope>NUCLEOTIDE SEQUENCE</scope>
</reference>
<dbReference type="SFLD" id="SFLDS00003">
    <property type="entry name" value="Haloacid_Dehalogenase"/>
    <property type="match status" value="1"/>
</dbReference>
<dbReference type="EMBL" id="GU474915">
    <property type="protein sequence ID" value="ADI19264.1"/>
    <property type="molecule type" value="Genomic_DNA"/>
</dbReference>
<dbReference type="InterPro" id="IPR036412">
    <property type="entry name" value="HAD-like_sf"/>
</dbReference>
<dbReference type="Gene3D" id="3.30.70.260">
    <property type="match status" value="1"/>
</dbReference>
<comment type="catalytic activity">
    <reaction evidence="12">
        <text>O-phospho-D-serine + H2O = D-serine + phosphate</text>
        <dbReference type="Rhea" id="RHEA:24873"/>
        <dbReference type="ChEBI" id="CHEBI:15377"/>
        <dbReference type="ChEBI" id="CHEBI:35247"/>
        <dbReference type="ChEBI" id="CHEBI:43474"/>
        <dbReference type="ChEBI" id="CHEBI:58680"/>
        <dbReference type="EC" id="3.1.3.3"/>
    </reaction>
</comment>
<dbReference type="PANTHER" id="PTHR43344:SF2">
    <property type="entry name" value="PHOSPHOSERINE PHOSPHATASE"/>
    <property type="match status" value="1"/>
</dbReference>
<keyword evidence="6" id="KW-0479">Metal-binding</keyword>
<dbReference type="GO" id="GO:0036424">
    <property type="term" value="F:L-phosphoserine phosphatase activity"/>
    <property type="evidence" value="ECO:0007669"/>
    <property type="project" value="InterPro"/>
</dbReference>
<evidence type="ECO:0000256" key="9">
    <source>
        <dbReference type="ARBA" id="ARBA00023299"/>
    </source>
</evidence>